<dbReference type="GO" id="GO:0015074">
    <property type="term" value="P:DNA integration"/>
    <property type="evidence" value="ECO:0007669"/>
    <property type="project" value="InterPro"/>
</dbReference>
<dbReference type="InterPro" id="IPR011010">
    <property type="entry name" value="DNA_brk_join_enz"/>
</dbReference>
<comment type="caution">
    <text evidence="2">The sequence shown here is derived from an EMBL/GenBank/DDBJ whole genome shotgun (WGS) entry which is preliminary data.</text>
</comment>
<keyword evidence="1" id="KW-0233">DNA recombination</keyword>
<evidence type="ECO:0000256" key="1">
    <source>
        <dbReference type="ARBA" id="ARBA00023172"/>
    </source>
</evidence>
<dbReference type="EMBL" id="LESJ01000009">
    <property type="protein sequence ID" value="RBT66406.1"/>
    <property type="molecule type" value="Genomic_DNA"/>
</dbReference>
<protein>
    <recommendedName>
        <fullName evidence="4">Integrase</fullName>
    </recommendedName>
</protein>
<proteinExistence type="predicted"/>
<accession>A0AB37I710</accession>
<dbReference type="GO" id="GO:0003677">
    <property type="term" value="F:DNA binding"/>
    <property type="evidence" value="ECO:0007669"/>
    <property type="project" value="InterPro"/>
</dbReference>
<evidence type="ECO:0000313" key="3">
    <source>
        <dbReference type="Proteomes" id="UP000253498"/>
    </source>
</evidence>
<reference evidence="2 3" key="1">
    <citation type="submission" date="2015-06" db="EMBL/GenBank/DDBJ databases">
        <title>The Genome Sequence of Enterococcus hirae 88EA1.</title>
        <authorList>
            <consortium name="The Broad Institute Genomics Platform"/>
            <consortium name="The Broad Institute Genome Sequencing Center for Infectious Disease"/>
            <person name="Earl A.M."/>
            <person name="Van Tyne D."/>
            <person name="Lebreton F."/>
            <person name="Saavedra J.T."/>
            <person name="Gilmore M.S."/>
            <person name="Manson McGuire A."/>
            <person name="Clock S."/>
            <person name="Crupain M."/>
            <person name="Rangan U."/>
            <person name="Young S."/>
            <person name="Abouelleil A."/>
            <person name="Cao P."/>
            <person name="Chapman S.B."/>
            <person name="Griggs A."/>
            <person name="Priest M."/>
            <person name="Shea T."/>
            <person name="Wortman J."/>
            <person name="Nusbaum C."/>
            <person name="Birren B."/>
        </authorList>
    </citation>
    <scope>NUCLEOTIDE SEQUENCE [LARGE SCALE GENOMIC DNA]</scope>
    <source>
        <strain evidence="2 3">88EA1</strain>
    </source>
</reference>
<gene>
    <name evidence="2" type="ORF">EB03_02717</name>
</gene>
<dbReference type="InterPro" id="IPR013762">
    <property type="entry name" value="Integrase-like_cat_sf"/>
</dbReference>
<dbReference type="AlphaFoldDB" id="A0AB37I710"/>
<sequence length="90" mass="10302">MKTIERRHKNLTHVATHKLRYTGATLARQSGTSLEQISEALTHSDTNITKTYVSTPNFIKMPVGEIAYQKLFQNIVDRNGINSKKRRFAK</sequence>
<evidence type="ECO:0000313" key="2">
    <source>
        <dbReference type="EMBL" id="RBT66406.1"/>
    </source>
</evidence>
<organism evidence="2 3">
    <name type="scientific">Enterococcus hirae</name>
    <dbReference type="NCBI Taxonomy" id="1354"/>
    <lineage>
        <taxon>Bacteria</taxon>
        <taxon>Bacillati</taxon>
        <taxon>Bacillota</taxon>
        <taxon>Bacilli</taxon>
        <taxon>Lactobacillales</taxon>
        <taxon>Enterococcaceae</taxon>
        <taxon>Enterococcus</taxon>
    </lineage>
</organism>
<dbReference type="SUPFAM" id="SSF56349">
    <property type="entry name" value="DNA breaking-rejoining enzymes"/>
    <property type="match status" value="1"/>
</dbReference>
<dbReference type="Gene3D" id="1.10.443.10">
    <property type="entry name" value="Intergrase catalytic core"/>
    <property type="match status" value="1"/>
</dbReference>
<name>A0AB37I710_ENTHR</name>
<evidence type="ECO:0008006" key="4">
    <source>
        <dbReference type="Google" id="ProtNLM"/>
    </source>
</evidence>
<dbReference type="Proteomes" id="UP000253498">
    <property type="component" value="Unassembled WGS sequence"/>
</dbReference>
<dbReference type="GO" id="GO:0006310">
    <property type="term" value="P:DNA recombination"/>
    <property type="evidence" value="ECO:0007669"/>
    <property type="project" value="UniProtKB-KW"/>
</dbReference>